<evidence type="ECO:0000313" key="3">
    <source>
        <dbReference type="Proteomes" id="UP000199636"/>
    </source>
</evidence>
<sequence length="256" mass="27314">MSQDLEQNPYATPASQLQDRALAQNLPSIDEALARGYDFSIGALLGEAWRRVKGIKGTLIAGLIVYGVALNFLGFVFGFILGIAGLLNGHDSGSLSGNAVQGVIGIVAGAICYPLLAGLNMIGIRRAADQPASINEVFSYFGLFAPLFITGLAVTALVYLGFLLLVLPGIYLGIAYALALPLVVERRLSPWQAMEASRKAINQHWFKVFGLFLVLGLILLLSVIPLGIGLVWSLPLTFIAIGVLYRTIFDVLPAAN</sequence>
<keyword evidence="1" id="KW-0472">Membrane</keyword>
<gene>
    <name evidence="2" type="ORF">SAMN05216272_102380</name>
</gene>
<accession>A0A1G8E7P4</accession>
<dbReference type="PANTHER" id="PTHR40076:SF1">
    <property type="entry name" value="MEMBRANE PROTEIN"/>
    <property type="match status" value="1"/>
</dbReference>
<feature type="transmembrane region" description="Helical" evidence="1">
    <location>
        <begin position="205"/>
        <end position="224"/>
    </location>
</feature>
<keyword evidence="3" id="KW-1185">Reference proteome</keyword>
<feature type="transmembrane region" description="Helical" evidence="1">
    <location>
        <begin position="165"/>
        <end position="184"/>
    </location>
</feature>
<reference evidence="3" key="1">
    <citation type="submission" date="2016-10" db="EMBL/GenBank/DDBJ databases">
        <authorList>
            <person name="Varghese N."/>
            <person name="Submissions S."/>
        </authorList>
    </citation>
    <scope>NUCLEOTIDE SEQUENCE [LARGE SCALE GENOMIC DNA]</scope>
    <source>
        <strain evidence="3">CCM 7469</strain>
    </source>
</reference>
<dbReference type="STRING" id="428992.SAMN05216272_102380"/>
<evidence type="ECO:0000256" key="1">
    <source>
        <dbReference type="SAM" id="Phobius"/>
    </source>
</evidence>
<feature type="transmembrane region" description="Helical" evidence="1">
    <location>
        <begin position="137"/>
        <end position="159"/>
    </location>
</feature>
<dbReference type="OrthoDB" id="5516623at2"/>
<name>A0A1G8E7P4_9PSED</name>
<organism evidence="2 3">
    <name type="scientific">Pseudomonas panipatensis</name>
    <dbReference type="NCBI Taxonomy" id="428992"/>
    <lineage>
        <taxon>Bacteria</taxon>
        <taxon>Pseudomonadati</taxon>
        <taxon>Pseudomonadota</taxon>
        <taxon>Gammaproteobacteria</taxon>
        <taxon>Pseudomonadales</taxon>
        <taxon>Pseudomonadaceae</taxon>
        <taxon>Pseudomonas</taxon>
    </lineage>
</organism>
<proteinExistence type="predicted"/>
<evidence type="ECO:0000313" key="2">
    <source>
        <dbReference type="EMBL" id="SDH65913.1"/>
    </source>
</evidence>
<dbReference type="AlphaFoldDB" id="A0A1G8E7P4"/>
<evidence type="ECO:0008006" key="4">
    <source>
        <dbReference type="Google" id="ProtNLM"/>
    </source>
</evidence>
<dbReference type="PANTHER" id="PTHR40076">
    <property type="entry name" value="MEMBRANE PROTEIN-RELATED"/>
    <property type="match status" value="1"/>
</dbReference>
<keyword evidence="1" id="KW-0812">Transmembrane</keyword>
<keyword evidence="1" id="KW-1133">Transmembrane helix</keyword>
<dbReference type="EMBL" id="FNDS01000002">
    <property type="protein sequence ID" value="SDH65913.1"/>
    <property type="molecule type" value="Genomic_DNA"/>
</dbReference>
<dbReference type="RefSeq" id="WP_090261641.1">
    <property type="nucleotide sequence ID" value="NZ_FNDS01000002.1"/>
</dbReference>
<feature type="transmembrane region" description="Helical" evidence="1">
    <location>
        <begin position="99"/>
        <end position="116"/>
    </location>
</feature>
<dbReference type="InterPro" id="IPR010380">
    <property type="entry name" value="DUF975"/>
</dbReference>
<dbReference type="Proteomes" id="UP000199636">
    <property type="component" value="Unassembled WGS sequence"/>
</dbReference>
<protein>
    <recommendedName>
        <fullName evidence="4">Integral membrane protein</fullName>
    </recommendedName>
</protein>
<feature type="transmembrane region" description="Helical" evidence="1">
    <location>
        <begin position="59"/>
        <end position="87"/>
    </location>
</feature>
<feature type="transmembrane region" description="Helical" evidence="1">
    <location>
        <begin position="230"/>
        <end position="249"/>
    </location>
</feature>